<name>S3L3L7_TREMA</name>
<organism evidence="2 3">
    <name type="scientific">Treponema maltophilum ATCC 51939</name>
    <dbReference type="NCBI Taxonomy" id="1125699"/>
    <lineage>
        <taxon>Bacteria</taxon>
        <taxon>Pseudomonadati</taxon>
        <taxon>Spirochaetota</taxon>
        <taxon>Spirochaetia</taxon>
        <taxon>Spirochaetales</taxon>
        <taxon>Treponemataceae</taxon>
        <taxon>Treponema</taxon>
    </lineage>
</organism>
<dbReference type="EMBL" id="ATFF01000006">
    <property type="protein sequence ID" value="EPF31389.1"/>
    <property type="molecule type" value="Genomic_DNA"/>
</dbReference>
<dbReference type="RefSeq" id="WP_016526000.1">
    <property type="nucleotide sequence ID" value="NZ_KE332518.1"/>
</dbReference>
<proteinExistence type="predicted"/>
<dbReference type="AlphaFoldDB" id="S3L3L7"/>
<reference evidence="2 3" key="1">
    <citation type="submission" date="2013-04" db="EMBL/GenBank/DDBJ databases">
        <title>The Genome Sequence of Treponema maltophilum ATCC 51939.</title>
        <authorList>
            <consortium name="The Broad Institute Genomics Platform"/>
            <person name="Earl A."/>
            <person name="Ward D."/>
            <person name="Feldgarden M."/>
            <person name="Gevers D."/>
            <person name="Leonetti C."/>
            <person name="Blanton J.M."/>
            <person name="Dewhirst F.E."/>
            <person name="Izard J."/>
            <person name="Walker B."/>
            <person name="Young S."/>
            <person name="Zeng Q."/>
            <person name="Gargeya S."/>
            <person name="Fitzgerald M."/>
            <person name="Haas B."/>
            <person name="Abouelleil A."/>
            <person name="Allen A.W."/>
            <person name="Alvarado L."/>
            <person name="Arachchi H.M."/>
            <person name="Berlin A.M."/>
            <person name="Chapman S.B."/>
            <person name="Gainer-Dewar J."/>
            <person name="Goldberg J."/>
            <person name="Griggs A."/>
            <person name="Gujja S."/>
            <person name="Hansen M."/>
            <person name="Howarth C."/>
            <person name="Imamovic A."/>
            <person name="Ireland A."/>
            <person name="Larimer J."/>
            <person name="McCowan C."/>
            <person name="Murphy C."/>
            <person name="Pearson M."/>
            <person name="Poon T.W."/>
            <person name="Priest M."/>
            <person name="Roberts A."/>
            <person name="Saif S."/>
            <person name="Shea T."/>
            <person name="Sisk P."/>
            <person name="Sykes S."/>
            <person name="Wortman J."/>
            <person name="Nusbaum C."/>
            <person name="Birren B."/>
        </authorList>
    </citation>
    <scope>NUCLEOTIDE SEQUENCE [LARGE SCALE GENOMIC DNA]</scope>
    <source>
        <strain evidence="2 3">ATCC 51939</strain>
    </source>
</reference>
<dbReference type="PATRIC" id="fig|1125699.3.peg.1751"/>
<dbReference type="STRING" id="1125699.HMPREF9194_01735"/>
<dbReference type="eggNOG" id="ENOG5031HCE">
    <property type="taxonomic scope" value="Bacteria"/>
</dbReference>
<evidence type="ECO:0000256" key="1">
    <source>
        <dbReference type="SAM" id="SignalP"/>
    </source>
</evidence>
<comment type="caution">
    <text evidence="2">The sequence shown here is derived from an EMBL/GenBank/DDBJ whole genome shotgun (WGS) entry which is preliminary data.</text>
</comment>
<gene>
    <name evidence="2" type="ORF">HMPREF9194_01735</name>
</gene>
<dbReference type="OrthoDB" id="367742at2"/>
<accession>S3L3L7</accession>
<evidence type="ECO:0000313" key="3">
    <source>
        <dbReference type="Proteomes" id="UP000014541"/>
    </source>
</evidence>
<keyword evidence="3" id="KW-1185">Reference proteome</keyword>
<sequence>MKRFAAAVFALLCAALVFAQKSPYDLAPADTQVLLKKADDLIQKEQYESAFGALNALDDEFVLAKKIEIAINYFAQSMMHQMFAFRNLKKGETLYDVRSGGGSYSLVMFDPVKAVEEFKKKNGDKPVLNYALGLYYDDVLLRYRNQWLLSEEELVQKTIEYLQKAFDKNCYDGHSLSVLALAYYRSVDLTNAEKIYKKKIEAGFELSVNDYFNLGAICLRKNDFASALQYAEKSIEGYKDEPEYQSDSYLVCTDSCLGLKNYKKAENFLKTAEKRFPKDYRIVQRTIALYAAQKNKKETLKASEKLFAFAPENPAAPQMIMREYFNAGTEKWLPDFFEACLKTYAESGKARQNLLYHYAYSLHELGDKEKAAAKAKDAKAEFVKNGDLTAEIEENLDLFAK</sequence>
<protein>
    <submittedName>
        <fullName evidence="2">Uncharacterized protein</fullName>
    </submittedName>
</protein>
<keyword evidence="1" id="KW-0732">Signal</keyword>
<dbReference type="HOGENOM" id="CLU_686842_0_0_12"/>
<dbReference type="Gene3D" id="1.25.40.10">
    <property type="entry name" value="Tetratricopeptide repeat domain"/>
    <property type="match status" value="1"/>
</dbReference>
<evidence type="ECO:0000313" key="2">
    <source>
        <dbReference type="EMBL" id="EPF31389.1"/>
    </source>
</evidence>
<dbReference type="SUPFAM" id="SSF48452">
    <property type="entry name" value="TPR-like"/>
    <property type="match status" value="1"/>
</dbReference>
<feature type="signal peptide" evidence="1">
    <location>
        <begin position="1"/>
        <end position="19"/>
    </location>
</feature>
<dbReference type="InterPro" id="IPR011990">
    <property type="entry name" value="TPR-like_helical_dom_sf"/>
</dbReference>
<feature type="chain" id="PRO_5004523128" evidence="1">
    <location>
        <begin position="20"/>
        <end position="401"/>
    </location>
</feature>
<dbReference type="Proteomes" id="UP000014541">
    <property type="component" value="Unassembled WGS sequence"/>
</dbReference>